<evidence type="ECO:0000256" key="1">
    <source>
        <dbReference type="SAM" id="MobiDB-lite"/>
    </source>
</evidence>
<dbReference type="EnsemblMetazoa" id="XM_030984253">
    <property type="protein sequence ID" value="XP_030840113"/>
    <property type="gene ID" value="LOC105439785"/>
</dbReference>
<dbReference type="RefSeq" id="XP_030840113.1">
    <property type="nucleotide sequence ID" value="XM_030984253.1"/>
</dbReference>
<dbReference type="Pfam" id="PF03564">
    <property type="entry name" value="DUF1759"/>
    <property type="match status" value="1"/>
</dbReference>
<feature type="compositionally biased region" description="Basic and acidic residues" evidence="1">
    <location>
        <begin position="318"/>
        <end position="336"/>
    </location>
</feature>
<dbReference type="OrthoDB" id="10049357at2759"/>
<feature type="compositionally biased region" description="Pro residues" evidence="1">
    <location>
        <begin position="104"/>
        <end position="117"/>
    </location>
</feature>
<accession>A0A7M7NQQ6</accession>
<dbReference type="GO" id="GO:0006508">
    <property type="term" value="P:proteolysis"/>
    <property type="evidence" value="ECO:0007669"/>
    <property type="project" value="InterPro"/>
</dbReference>
<proteinExistence type="predicted"/>
<dbReference type="KEGG" id="spu:105439785"/>
<evidence type="ECO:0000313" key="3">
    <source>
        <dbReference type="Proteomes" id="UP000007110"/>
    </source>
</evidence>
<dbReference type="InterPro" id="IPR021109">
    <property type="entry name" value="Peptidase_aspartic_dom_sf"/>
</dbReference>
<dbReference type="Gene3D" id="2.40.70.10">
    <property type="entry name" value="Acid Proteases"/>
    <property type="match status" value="1"/>
</dbReference>
<protein>
    <recommendedName>
        <fullName evidence="4">Peptidase aspartic putative domain-containing protein</fullName>
    </recommendedName>
</protein>
<feature type="compositionally biased region" description="Low complexity" evidence="1">
    <location>
        <begin position="118"/>
        <end position="129"/>
    </location>
</feature>
<evidence type="ECO:0000313" key="2">
    <source>
        <dbReference type="EnsemblMetazoa" id="XP_030840113"/>
    </source>
</evidence>
<dbReference type="InParanoid" id="A0A7M7NQQ6"/>
<dbReference type="GO" id="GO:0004190">
    <property type="term" value="F:aspartic-type endopeptidase activity"/>
    <property type="evidence" value="ECO:0007669"/>
    <property type="project" value="InterPro"/>
</dbReference>
<dbReference type="PROSITE" id="PS00141">
    <property type="entry name" value="ASP_PROTEASE"/>
    <property type="match status" value="1"/>
</dbReference>
<feature type="region of interest" description="Disordered" evidence="1">
    <location>
        <begin position="97"/>
        <end position="129"/>
    </location>
</feature>
<dbReference type="AlphaFoldDB" id="A0A7M7NQQ6"/>
<keyword evidence="3" id="KW-1185">Reference proteome</keyword>
<dbReference type="GeneID" id="105439785"/>
<feature type="region of interest" description="Disordered" evidence="1">
    <location>
        <begin position="313"/>
        <end position="336"/>
    </location>
</feature>
<organism evidence="2 3">
    <name type="scientific">Strongylocentrotus purpuratus</name>
    <name type="common">Purple sea urchin</name>
    <dbReference type="NCBI Taxonomy" id="7668"/>
    <lineage>
        <taxon>Eukaryota</taxon>
        <taxon>Metazoa</taxon>
        <taxon>Echinodermata</taxon>
        <taxon>Eleutherozoa</taxon>
        <taxon>Echinozoa</taxon>
        <taxon>Echinoidea</taxon>
        <taxon>Euechinoidea</taxon>
        <taxon>Echinacea</taxon>
        <taxon>Camarodonta</taxon>
        <taxon>Echinidea</taxon>
        <taxon>Strongylocentrotidae</taxon>
        <taxon>Strongylocentrotus</taxon>
    </lineage>
</organism>
<evidence type="ECO:0008006" key="4">
    <source>
        <dbReference type="Google" id="ProtNLM"/>
    </source>
</evidence>
<reference evidence="3" key="1">
    <citation type="submission" date="2015-02" db="EMBL/GenBank/DDBJ databases">
        <title>Genome sequencing for Strongylocentrotus purpuratus.</title>
        <authorList>
            <person name="Murali S."/>
            <person name="Liu Y."/>
            <person name="Vee V."/>
            <person name="English A."/>
            <person name="Wang M."/>
            <person name="Skinner E."/>
            <person name="Han Y."/>
            <person name="Muzny D.M."/>
            <person name="Worley K.C."/>
            <person name="Gibbs R.A."/>
        </authorList>
    </citation>
    <scope>NUCLEOTIDE SEQUENCE</scope>
</reference>
<dbReference type="PANTHER" id="PTHR47331">
    <property type="entry name" value="PHD-TYPE DOMAIN-CONTAINING PROTEIN"/>
    <property type="match status" value="1"/>
</dbReference>
<dbReference type="Proteomes" id="UP000007110">
    <property type="component" value="Unassembled WGS sequence"/>
</dbReference>
<dbReference type="InterPro" id="IPR005312">
    <property type="entry name" value="DUF1759"/>
</dbReference>
<dbReference type="InterPro" id="IPR008042">
    <property type="entry name" value="Retrotrans_Pao"/>
</dbReference>
<name>A0A7M7NQQ6_STRPU</name>
<dbReference type="InterPro" id="IPR001969">
    <property type="entry name" value="Aspartic_peptidase_AS"/>
</dbReference>
<dbReference type="Pfam" id="PF05380">
    <property type="entry name" value="Peptidase_A17"/>
    <property type="match status" value="1"/>
</dbReference>
<sequence length="975" mass="110900">MTDTKSLKLRRRGKKGRFTRYSNTLSTIIEASRPETEVKEALEHFQSAFEEVQTAHEEFAEQIVDDAEFEIEERWMNEIHSEFSRLKIECKQYLHRVEPQETSTPPPSSSTSTPPPSSSASAPSSSGTSSFKLEKLKLPKFKGDVREYNIFKTDFVHLSSIYTDRDAVTLLRSCLEGKPAEMLRGVSDYKAAWKFLDAIYGSHRFLADAVLNDINTFRALREGEDGRFCELTQLVLRSHNTMKDVGHEADMDNPQVLATIEKKLHIEDKKVWFRHLNTKDSEASVSMLIDWMTGEMTARIRATAPIRAAKTSQQIHHIKTEERDSTRPDTTRQDTTFRTKLPPKCWICQTDTHWVDQCQKLITMTQPERLKLMKENKACFSCLKKAGKDHRMSNCRRKRQCSEGQCRYFHHPLLHLDERSSSVTVASNIAVASNYAEREAMLPVLEAAIMGQKGSSKVKGNVLIDSGSQVSVIKQSVADKLNLQGTKTAITIKKIGGQEDTVETHVYKVPVKAVDGNSPTYMIRAVALPFISDVDEVDVKEIAEVLKIDHQSIHRRGGDIDLLIGIDHPTLHTGQTRQAEKLVARKSPIGWVVFGPNQSSSATSRVLHVQLASPVDLPVSDFCNIERKDRCLTPPTAEQKPTLCVFSEASESVHVYRTCAYLRWQLTNGQFQTKFVTAKSRGAPLKRLTIPRLELQASAMATRLSAPIKRELKLDLERTIYFVDNMIALSWIRSQARNFKPFVSARIGEIQTNSDPQQWKHVPDPLNPADDISRGITIDKHEGRLKSGPEFICLPEEQWPEERVQPDPVEIDEEKRSIKRVLHITEAEVIDCSRFSSWRRLVRVTAYILRFVRQLKSRVRKKQDEATATDTSLTPNELDDAETQWIQHAQKSLRERLKSVDLKSPSPFIEKEVVRVGGRVDKGSMSYEDKHPILLPRNQLICFLITCHFHDKGHDGVASIVAKVRRRYWIIRGIG</sequence>
<reference evidence="2" key="2">
    <citation type="submission" date="2021-01" db="UniProtKB">
        <authorList>
            <consortium name="EnsemblMetazoa"/>
        </authorList>
    </citation>
    <scope>IDENTIFICATION</scope>
</reference>